<accession>A0A310S9Z0</accession>
<feature type="coiled-coil region" evidence="1">
    <location>
        <begin position="9"/>
        <end position="72"/>
    </location>
</feature>
<sequence length="160" mass="18990">INDDLFLSISKLTTDVTTLKAKLKEMQKLKNSMDENFKEAVQEYHFTVIEQLTELKHQLDESRLKNEALDHSITVITKKLEQIIHGKEDKLQTMVVEQYTLMKEELNKMRTEIDYKTQKQNQSLINQVSVLKKAILELEKSKEKLEYDYERKLLYIIKVN</sequence>
<evidence type="ECO:0000313" key="3">
    <source>
        <dbReference type="Proteomes" id="UP000250275"/>
    </source>
</evidence>
<dbReference type="AlphaFoldDB" id="A0A310S9Z0"/>
<dbReference type="Proteomes" id="UP000250275">
    <property type="component" value="Unassembled WGS sequence"/>
</dbReference>
<gene>
    <name evidence="2" type="ORF">WN48_10259</name>
</gene>
<keyword evidence="1" id="KW-0175">Coiled coil</keyword>
<dbReference type="EMBL" id="KQ767621">
    <property type="protein sequence ID" value="OAD53381.1"/>
    <property type="molecule type" value="Genomic_DNA"/>
</dbReference>
<keyword evidence="3" id="KW-1185">Reference proteome</keyword>
<organism evidence="2 3">
    <name type="scientific">Eufriesea mexicana</name>
    <dbReference type="NCBI Taxonomy" id="516756"/>
    <lineage>
        <taxon>Eukaryota</taxon>
        <taxon>Metazoa</taxon>
        <taxon>Ecdysozoa</taxon>
        <taxon>Arthropoda</taxon>
        <taxon>Hexapoda</taxon>
        <taxon>Insecta</taxon>
        <taxon>Pterygota</taxon>
        <taxon>Neoptera</taxon>
        <taxon>Endopterygota</taxon>
        <taxon>Hymenoptera</taxon>
        <taxon>Apocrita</taxon>
        <taxon>Aculeata</taxon>
        <taxon>Apoidea</taxon>
        <taxon>Anthophila</taxon>
        <taxon>Apidae</taxon>
        <taxon>Eufriesea</taxon>
    </lineage>
</organism>
<protein>
    <submittedName>
        <fullName evidence="2">Uncharacterized protein</fullName>
    </submittedName>
</protein>
<evidence type="ECO:0000313" key="2">
    <source>
        <dbReference type="EMBL" id="OAD53381.1"/>
    </source>
</evidence>
<evidence type="ECO:0000256" key="1">
    <source>
        <dbReference type="SAM" id="Coils"/>
    </source>
</evidence>
<reference evidence="2 3" key="1">
    <citation type="submission" date="2015-07" db="EMBL/GenBank/DDBJ databases">
        <title>The genome of Eufriesea mexicana.</title>
        <authorList>
            <person name="Pan H."/>
            <person name="Kapheim K."/>
        </authorList>
    </citation>
    <scope>NUCLEOTIDE SEQUENCE [LARGE SCALE GENOMIC DNA]</scope>
    <source>
        <strain evidence="2">0111107269</strain>
        <tissue evidence="2">Whole body</tissue>
    </source>
</reference>
<feature type="non-terminal residue" evidence="2">
    <location>
        <position position="160"/>
    </location>
</feature>
<feature type="non-terminal residue" evidence="2">
    <location>
        <position position="1"/>
    </location>
</feature>
<feature type="coiled-coil region" evidence="1">
    <location>
        <begin position="121"/>
        <end position="148"/>
    </location>
</feature>
<proteinExistence type="predicted"/>
<name>A0A310S9Z0_9HYME</name>